<protein>
    <submittedName>
        <fullName evidence="1">Unplaced genomic scaffold CY34scaffold_11, whole genome shotgun sequence</fullName>
    </submittedName>
</protein>
<dbReference type="HOGENOM" id="CLU_2851215_0_0_1"/>
<keyword evidence="2" id="KW-1185">Reference proteome</keyword>
<organism evidence="1 2">
    <name type="scientific">Suillus luteus UH-Slu-Lm8-n1</name>
    <dbReference type="NCBI Taxonomy" id="930992"/>
    <lineage>
        <taxon>Eukaryota</taxon>
        <taxon>Fungi</taxon>
        <taxon>Dikarya</taxon>
        <taxon>Basidiomycota</taxon>
        <taxon>Agaricomycotina</taxon>
        <taxon>Agaricomycetes</taxon>
        <taxon>Agaricomycetidae</taxon>
        <taxon>Boletales</taxon>
        <taxon>Suillineae</taxon>
        <taxon>Suillaceae</taxon>
        <taxon>Suillus</taxon>
    </lineage>
</organism>
<dbReference type="InParanoid" id="A0A0D0BQG4"/>
<name>A0A0D0BQG4_9AGAM</name>
<sequence length="65" mass="7252">MELVLPSIPDGVHDELAKKTILCYKLRLCSPCLKVMEICYDDRRGAASMTTPARRTGNLLETIEA</sequence>
<accession>A0A0D0BQG4</accession>
<reference evidence="1 2" key="1">
    <citation type="submission" date="2014-04" db="EMBL/GenBank/DDBJ databases">
        <authorList>
            <consortium name="DOE Joint Genome Institute"/>
            <person name="Kuo A."/>
            <person name="Ruytinx J."/>
            <person name="Rineau F."/>
            <person name="Colpaert J."/>
            <person name="Kohler A."/>
            <person name="Nagy L.G."/>
            <person name="Floudas D."/>
            <person name="Copeland A."/>
            <person name="Barry K.W."/>
            <person name="Cichocki N."/>
            <person name="Veneault-Fourrey C."/>
            <person name="LaButti K."/>
            <person name="Lindquist E.A."/>
            <person name="Lipzen A."/>
            <person name="Lundell T."/>
            <person name="Morin E."/>
            <person name="Murat C."/>
            <person name="Sun H."/>
            <person name="Tunlid A."/>
            <person name="Henrissat B."/>
            <person name="Grigoriev I.V."/>
            <person name="Hibbett D.S."/>
            <person name="Martin F."/>
            <person name="Nordberg H.P."/>
            <person name="Cantor M.N."/>
            <person name="Hua S.X."/>
        </authorList>
    </citation>
    <scope>NUCLEOTIDE SEQUENCE [LARGE SCALE GENOMIC DNA]</scope>
    <source>
        <strain evidence="1 2">UH-Slu-Lm8-n1</strain>
    </source>
</reference>
<evidence type="ECO:0000313" key="2">
    <source>
        <dbReference type="Proteomes" id="UP000054485"/>
    </source>
</evidence>
<reference evidence="2" key="2">
    <citation type="submission" date="2015-01" db="EMBL/GenBank/DDBJ databases">
        <title>Evolutionary Origins and Diversification of the Mycorrhizal Mutualists.</title>
        <authorList>
            <consortium name="DOE Joint Genome Institute"/>
            <consortium name="Mycorrhizal Genomics Consortium"/>
            <person name="Kohler A."/>
            <person name="Kuo A."/>
            <person name="Nagy L.G."/>
            <person name="Floudas D."/>
            <person name="Copeland A."/>
            <person name="Barry K.W."/>
            <person name="Cichocki N."/>
            <person name="Veneault-Fourrey C."/>
            <person name="LaButti K."/>
            <person name="Lindquist E.A."/>
            <person name="Lipzen A."/>
            <person name="Lundell T."/>
            <person name="Morin E."/>
            <person name="Murat C."/>
            <person name="Riley R."/>
            <person name="Ohm R."/>
            <person name="Sun H."/>
            <person name="Tunlid A."/>
            <person name="Henrissat B."/>
            <person name="Grigoriev I.V."/>
            <person name="Hibbett D.S."/>
            <person name="Martin F."/>
        </authorList>
    </citation>
    <scope>NUCLEOTIDE SEQUENCE [LARGE SCALE GENOMIC DNA]</scope>
    <source>
        <strain evidence="2">UH-Slu-Lm8-n1</strain>
    </source>
</reference>
<gene>
    <name evidence="1" type="ORF">CY34DRAFT_798781</name>
</gene>
<proteinExistence type="predicted"/>
<dbReference type="AlphaFoldDB" id="A0A0D0BQG4"/>
<evidence type="ECO:0000313" key="1">
    <source>
        <dbReference type="EMBL" id="KIK47912.1"/>
    </source>
</evidence>
<dbReference type="EMBL" id="KN835142">
    <property type="protein sequence ID" value="KIK47912.1"/>
    <property type="molecule type" value="Genomic_DNA"/>
</dbReference>
<dbReference type="Proteomes" id="UP000054485">
    <property type="component" value="Unassembled WGS sequence"/>
</dbReference>